<accession>A0A6M1TQZ5</accession>
<evidence type="ECO:0000259" key="2">
    <source>
        <dbReference type="Pfam" id="PF03781"/>
    </source>
</evidence>
<evidence type="ECO:0000313" key="4">
    <source>
        <dbReference type="Proteomes" id="UP000474758"/>
    </source>
</evidence>
<dbReference type="InterPro" id="IPR005532">
    <property type="entry name" value="SUMF_dom"/>
</dbReference>
<dbReference type="RefSeq" id="WP_165052712.1">
    <property type="nucleotide sequence ID" value="NZ_JAALFE010000021.1"/>
</dbReference>
<dbReference type="AlphaFoldDB" id="A0A6M1TQZ5"/>
<evidence type="ECO:0000313" key="3">
    <source>
        <dbReference type="EMBL" id="NGQ92719.1"/>
    </source>
</evidence>
<dbReference type="InterPro" id="IPR051043">
    <property type="entry name" value="Sulfatase_Mod_Factor_Kinase"/>
</dbReference>
<dbReference type="PANTHER" id="PTHR23150:SF19">
    <property type="entry name" value="FORMYLGLYCINE-GENERATING ENZYME"/>
    <property type="match status" value="1"/>
</dbReference>
<comment type="caution">
    <text evidence="3">The sequence shown here is derived from an EMBL/GenBank/DDBJ whole genome shotgun (WGS) entry which is preliminary data.</text>
</comment>
<gene>
    <name evidence="3" type="ORF">G5V65_17640</name>
</gene>
<dbReference type="GO" id="GO:0120147">
    <property type="term" value="F:formylglycine-generating oxidase activity"/>
    <property type="evidence" value="ECO:0007669"/>
    <property type="project" value="TreeGrafter"/>
</dbReference>
<dbReference type="PANTHER" id="PTHR23150">
    <property type="entry name" value="SULFATASE MODIFYING FACTOR 1, 2"/>
    <property type="match status" value="1"/>
</dbReference>
<dbReference type="InterPro" id="IPR042095">
    <property type="entry name" value="SUMF_sf"/>
</dbReference>
<dbReference type="InterPro" id="IPR016187">
    <property type="entry name" value="CTDL_fold"/>
</dbReference>
<sequence length="323" mass="35693">MTSSPKDPCCAPSSGLTVPRETTPLPPEGGASTELRAEIRALMRPIPGGFCEMGSPRARYAVDRDSPRRRVRLDEFRMTATTITNRLFARFVQESGHRSTAERAGWSFVFHLHLARPDRHLAHPPGTPWWRQVQGADWAHPEGPDSSIADRPDHPVVHVSWEDAAAFARFTGTALPTEAQWEHAARGGLRRMRFPWGNEMAPAGQHRHNTWQGDFPLRDTGEDGFAGTAPALSFAPNGYGLYNMTGNVWEWVADWFGDLPPSRLPPVANPSGPPQGTARVMRGGSHLCHASYCERYFVHSRSHNTPDSTTGHIGFRLALPAEG</sequence>
<dbReference type="Pfam" id="PF03781">
    <property type="entry name" value="FGE-sulfatase"/>
    <property type="match status" value="1"/>
</dbReference>
<feature type="domain" description="Sulfatase-modifying factor enzyme-like" evidence="2">
    <location>
        <begin position="45"/>
        <end position="318"/>
    </location>
</feature>
<evidence type="ECO:0000256" key="1">
    <source>
        <dbReference type="SAM" id="MobiDB-lite"/>
    </source>
</evidence>
<proteinExistence type="predicted"/>
<dbReference type="Proteomes" id="UP000474758">
    <property type="component" value="Unassembled WGS sequence"/>
</dbReference>
<name>A0A6M1TQZ5_9RHOB</name>
<feature type="region of interest" description="Disordered" evidence="1">
    <location>
        <begin position="1"/>
        <end position="31"/>
    </location>
</feature>
<dbReference type="Gene3D" id="3.90.1580.10">
    <property type="entry name" value="paralog of FGE (formylglycine-generating enzyme)"/>
    <property type="match status" value="1"/>
</dbReference>
<reference evidence="3 4" key="1">
    <citation type="submission" date="2020-02" db="EMBL/GenBank/DDBJ databases">
        <title>Rhodobacter translucens sp. nov., a novel bacterium isolated from activated sludge.</title>
        <authorList>
            <person name="Liu J."/>
        </authorList>
    </citation>
    <scope>NUCLEOTIDE SEQUENCE [LARGE SCALE GENOMIC DNA]</scope>
    <source>
        <strain evidence="3 4">HX-7-19</strain>
    </source>
</reference>
<dbReference type="SUPFAM" id="SSF56436">
    <property type="entry name" value="C-type lectin-like"/>
    <property type="match status" value="1"/>
</dbReference>
<dbReference type="EMBL" id="JAALFE010000021">
    <property type="protein sequence ID" value="NGQ92719.1"/>
    <property type="molecule type" value="Genomic_DNA"/>
</dbReference>
<keyword evidence="4" id="KW-1185">Reference proteome</keyword>
<protein>
    <submittedName>
        <fullName evidence="3">Formylglycine-generating enzyme family protein</fullName>
    </submittedName>
</protein>
<organism evidence="3 4">
    <name type="scientific">Paragemmobacter kunshanensis</name>
    <dbReference type="NCBI Taxonomy" id="2583234"/>
    <lineage>
        <taxon>Bacteria</taxon>
        <taxon>Pseudomonadati</taxon>
        <taxon>Pseudomonadota</taxon>
        <taxon>Alphaproteobacteria</taxon>
        <taxon>Rhodobacterales</taxon>
        <taxon>Paracoccaceae</taxon>
        <taxon>Paragemmobacter</taxon>
    </lineage>
</organism>